<comment type="caution">
    <text evidence="2">The sequence shown here is derived from an EMBL/GenBank/DDBJ whole genome shotgun (WGS) entry which is preliminary data.</text>
</comment>
<feature type="non-terminal residue" evidence="2">
    <location>
        <position position="98"/>
    </location>
</feature>
<feature type="region of interest" description="Disordered" evidence="1">
    <location>
        <begin position="56"/>
        <end position="98"/>
    </location>
</feature>
<protein>
    <submittedName>
        <fullName evidence="2">Uncharacterized protein</fullName>
    </submittedName>
</protein>
<evidence type="ECO:0000313" key="2">
    <source>
        <dbReference type="EMBL" id="GFD50184.1"/>
    </source>
</evidence>
<sequence length="98" mass="11193">MIEEKLSKISKEKAEVETLLRDVNKKFLNDDNVKQLFEQYKGFFKETVLLEEAKAQKAPQNVKPKPAAVKTKEAAKKPKPAENVKEVAEKPKEPDERA</sequence>
<evidence type="ECO:0000256" key="1">
    <source>
        <dbReference type="SAM" id="MobiDB-lite"/>
    </source>
</evidence>
<accession>A0A699X0K7</accession>
<dbReference type="AlphaFoldDB" id="A0A699X0K7"/>
<reference evidence="2" key="1">
    <citation type="journal article" date="2019" name="Sci. Rep.">
        <title>Draft genome of Tanacetum cinerariifolium, the natural source of mosquito coil.</title>
        <authorList>
            <person name="Yamashiro T."/>
            <person name="Shiraishi A."/>
            <person name="Satake H."/>
            <person name="Nakayama K."/>
        </authorList>
    </citation>
    <scope>NUCLEOTIDE SEQUENCE</scope>
</reference>
<proteinExistence type="predicted"/>
<name>A0A699X0K7_TANCI</name>
<feature type="compositionally biased region" description="Basic and acidic residues" evidence="1">
    <location>
        <begin position="70"/>
        <end position="98"/>
    </location>
</feature>
<dbReference type="EMBL" id="BKCJ011754007">
    <property type="protein sequence ID" value="GFD50184.1"/>
    <property type="molecule type" value="Genomic_DNA"/>
</dbReference>
<organism evidence="2">
    <name type="scientific">Tanacetum cinerariifolium</name>
    <name type="common">Dalmatian daisy</name>
    <name type="synonym">Chrysanthemum cinerariifolium</name>
    <dbReference type="NCBI Taxonomy" id="118510"/>
    <lineage>
        <taxon>Eukaryota</taxon>
        <taxon>Viridiplantae</taxon>
        <taxon>Streptophyta</taxon>
        <taxon>Embryophyta</taxon>
        <taxon>Tracheophyta</taxon>
        <taxon>Spermatophyta</taxon>
        <taxon>Magnoliopsida</taxon>
        <taxon>eudicotyledons</taxon>
        <taxon>Gunneridae</taxon>
        <taxon>Pentapetalae</taxon>
        <taxon>asterids</taxon>
        <taxon>campanulids</taxon>
        <taxon>Asterales</taxon>
        <taxon>Asteraceae</taxon>
        <taxon>Asteroideae</taxon>
        <taxon>Anthemideae</taxon>
        <taxon>Anthemidinae</taxon>
        <taxon>Tanacetum</taxon>
    </lineage>
</organism>
<gene>
    <name evidence="2" type="ORF">Tci_922153</name>
</gene>